<accession>A0A1E1KLB6</accession>
<evidence type="ECO:0000313" key="3">
    <source>
        <dbReference type="Proteomes" id="UP000178912"/>
    </source>
</evidence>
<feature type="region of interest" description="Disordered" evidence="1">
    <location>
        <begin position="808"/>
        <end position="840"/>
    </location>
</feature>
<feature type="compositionally biased region" description="Basic and acidic residues" evidence="1">
    <location>
        <begin position="808"/>
        <end position="817"/>
    </location>
</feature>
<feature type="compositionally biased region" description="Pro residues" evidence="1">
    <location>
        <begin position="416"/>
        <end position="440"/>
    </location>
</feature>
<feature type="compositionally biased region" description="Polar residues" evidence="1">
    <location>
        <begin position="635"/>
        <end position="654"/>
    </location>
</feature>
<protein>
    <submittedName>
        <fullName evidence="2">Related to RPO21 DNA-directed RNA polymerase II, 215 KD subunit</fullName>
    </submittedName>
</protein>
<proteinExistence type="predicted"/>
<feature type="compositionally biased region" description="Gly residues" evidence="1">
    <location>
        <begin position="738"/>
        <end position="748"/>
    </location>
</feature>
<reference evidence="3" key="1">
    <citation type="submission" date="2016-03" db="EMBL/GenBank/DDBJ databases">
        <authorList>
            <person name="Guldener U."/>
        </authorList>
    </citation>
    <scope>NUCLEOTIDE SEQUENCE [LARGE SCALE GENOMIC DNA]</scope>
    <source>
        <strain evidence="3">04CH-RAC-A.6.1</strain>
    </source>
</reference>
<feature type="compositionally biased region" description="Polar residues" evidence="1">
    <location>
        <begin position="323"/>
        <end position="336"/>
    </location>
</feature>
<keyword evidence="3" id="KW-1185">Reference proteome</keyword>
<feature type="compositionally biased region" description="Polar residues" evidence="1">
    <location>
        <begin position="752"/>
        <end position="768"/>
    </location>
</feature>
<dbReference type="OrthoDB" id="5389734at2759"/>
<feature type="region of interest" description="Disordered" evidence="1">
    <location>
        <begin position="372"/>
        <end position="781"/>
    </location>
</feature>
<keyword evidence="2" id="KW-0240">DNA-directed RNA polymerase</keyword>
<evidence type="ECO:0000313" key="2">
    <source>
        <dbReference type="EMBL" id="CZS98827.1"/>
    </source>
</evidence>
<feature type="compositionally biased region" description="Basic and acidic residues" evidence="1">
    <location>
        <begin position="537"/>
        <end position="552"/>
    </location>
</feature>
<sequence length="840" mass="94205">MATHCVDRSKRSSNATSLSGDDYLQTILEPEDEDESYFSLDNGPSSGATTPRQHTMKEVQVPQHPVPSMQAAFAESMLESSTASTPTIPKNRIADAAARRKSLIDQDVDDDTHAARWKQKPGQQHHELWKLMAQISFGVYLLINGIAKDDGQVMSILQGHVDEVDEFLETTLEDFNLAQEDIEERLKFLKLPLENIIVFDAMLEDRNFRLQIVNGNERIEHVVIRTAKAMNDALKDVRQGLDACKEFTIYLAEEQENFEQLSHKPDTQKVFLAMKGNVEGWFNAYVSLQTKGADLGVALVQLGSIVAEMDRRAGEVSRRTIYRSASSPEPLTINSPPDSPESKLMRQSMYKDLPSDPDMITPAIRATLPAFRLVQDRKQTPEPEPESYSEEEKDSEDEHEAEEPVFTLKPTTYTPVPSPLPSPRPPLGPVQAPPSPPPEVQRPSPENQQAPEVKKRSSLRKRFSLGKKKEKPQESMLQAPPPIDTYWGARQRVTSSQPTPRARQSSVLTEQNSVPRPSEGQDVIPSDTQNSFPTAVTRERQASFPQEREKRLSLFSKRQKSNPNLGERQKSVSSEIQPSIPNLRERRISIPHGRGHQTLITTSPSRGLDSAYCSDFDQKKSPQDQNIIQPHFAPLTQTTSHQSGNTNDSQSNIRPQFARDFSSPRSDQQFFRPVQASPHSPLQRPWTAVPSNPLHMHSNSSNSNLSFHTSYTSQTSRDFHHSRVPSQLAHTGSYTGSGAYGGVYGGNRRGSPSTMGGQSVQSEMTTMTEIDGNGERKKVKKKRSAFGWLKKAFSLSEEERAEFERKRMRDEAERREYYAGSSQGQGGGQRARWVDGRRVG</sequence>
<feature type="compositionally biased region" description="Polar residues" evidence="1">
    <location>
        <begin position="492"/>
        <end position="515"/>
    </location>
</feature>
<dbReference type="Proteomes" id="UP000178912">
    <property type="component" value="Unassembled WGS sequence"/>
</dbReference>
<feature type="region of interest" description="Disordered" evidence="1">
    <location>
        <begin position="316"/>
        <end position="344"/>
    </location>
</feature>
<organism evidence="2 3">
    <name type="scientific">Rhynchosporium agropyri</name>
    <dbReference type="NCBI Taxonomy" id="914238"/>
    <lineage>
        <taxon>Eukaryota</taxon>
        <taxon>Fungi</taxon>
        <taxon>Dikarya</taxon>
        <taxon>Ascomycota</taxon>
        <taxon>Pezizomycotina</taxon>
        <taxon>Leotiomycetes</taxon>
        <taxon>Helotiales</taxon>
        <taxon>Ploettnerulaceae</taxon>
        <taxon>Rhynchosporium</taxon>
    </lineage>
</organism>
<feature type="compositionally biased region" description="Basic and acidic residues" evidence="1">
    <location>
        <begin position="1"/>
        <end position="10"/>
    </location>
</feature>
<dbReference type="AlphaFoldDB" id="A0A1E1KLB6"/>
<feature type="compositionally biased region" description="Polar residues" evidence="1">
    <location>
        <begin position="707"/>
        <end position="716"/>
    </location>
</feature>
<dbReference type="EMBL" id="FJUX01000038">
    <property type="protein sequence ID" value="CZS98827.1"/>
    <property type="molecule type" value="Genomic_DNA"/>
</dbReference>
<feature type="region of interest" description="Disordered" evidence="1">
    <location>
        <begin position="1"/>
        <end position="58"/>
    </location>
</feature>
<evidence type="ECO:0000256" key="1">
    <source>
        <dbReference type="SAM" id="MobiDB-lite"/>
    </source>
</evidence>
<feature type="compositionally biased region" description="Acidic residues" evidence="1">
    <location>
        <begin position="383"/>
        <end position="403"/>
    </location>
</feature>
<gene>
    <name evidence="2" type="ORF">RAG0_07386</name>
</gene>
<dbReference type="GO" id="GO:0000428">
    <property type="term" value="C:DNA-directed RNA polymerase complex"/>
    <property type="evidence" value="ECO:0007669"/>
    <property type="project" value="UniProtKB-KW"/>
</dbReference>
<keyword evidence="2" id="KW-0804">Transcription</keyword>
<feature type="compositionally biased region" description="Basic residues" evidence="1">
    <location>
        <begin position="456"/>
        <end position="470"/>
    </location>
</feature>
<feature type="compositionally biased region" description="Polar residues" evidence="1">
    <location>
        <begin position="42"/>
        <end position="53"/>
    </location>
</feature>
<feature type="compositionally biased region" description="Polar residues" evidence="1">
    <location>
        <begin position="571"/>
        <end position="580"/>
    </location>
</feature>
<name>A0A1E1KLB6_9HELO</name>
<feature type="compositionally biased region" description="Low complexity" evidence="1">
    <location>
        <begin position="690"/>
        <end position="706"/>
    </location>
</feature>